<evidence type="ECO:0000313" key="2">
    <source>
        <dbReference type="Proteomes" id="UP000299102"/>
    </source>
</evidence>
<name>A0A4C1XBH3_EUMVA</name>
<evidence type="ECO:0008006" key="3">
    <source>
        <dbReference type="Google" id="ProtNLM"/>
    </source>
</evidence>
<gene>
    <name evidence="1" type="ORF">EVAR_47486_1</name>
</gene>
<protein>
    <recommendedName>
        <fullName evidence="3">Reverse transcriptase domain-containing protein</fullName>
    </recommendedName>
</protein>
<evidence type="ECO:0000313" key="1">
    <source>
        <dbReference type="EMBL" id="GBP60748.1"/>
    </source>
</evidence>
<dbReference type="EMBL" id="BGZK01000794">
    <property type="protein sequence ID" value="GBP60748.1"/>
    <property type="molecule type" value="Genomic_DNA"/>
</dbReference>
<dbReference type="OrthoDB" id="411871at2759"/>
<dbReference type="Proteomes" id="UP000299102">
    <property type="component" value="Unassembled WGS sequence"/>
</dbReference>
<keyword evidence="2" id="KW-1185">Reference proteome</keyword>
<proteinExistence type="predicted"/>
<comment type="caution">
    <text evidence="1">The sequence shown here is derived from an EMBL/GenBank/DDBJ whole genome shotgun (WGS) entry which is preliminary data.</text>
</comment>
<accession>A0A4C1XBH3</accession>
<sequence>MLLGRLLSPLSDTSALRELSSGRFHYSAPPQWNFQDLPFDSPASRRRLCSRLEITALQGRRSRGAAPLNNCIVSPAPPTPPAGDFDFNRQTPFTPCRIDFDVHCRRLRISEVVWKRSTMGFPQGSILDPKLWKSFLDDSFRFPFPVGVKVMVYADELTVLVEGSSRSESER</sequence>
<reference evidence="1 2" key="1">
    <citation type="journal article" date="2019" name="Commun. Biol.">
        <title>The bagworm genome reveals a unique fibroin gene that provides high tensile strength.</title>
        <authorList>
            <person name="Kono N."/>
            <person name="Nakamura H."/>
            <person name="Ohtoshi R."/>
            <person name="Tomita M."/>
            <person name="Numata K."/>
            <person name="Arakawa K."/>
        </authorList>
    </citation>
    <scope>NUCLEOTIDE SEQUENCE [LARGE SCALE GENOMIC DNA]</scope>
</reference>
<organism evidence="1 2">
    <name type="scientific">Eumeta variegata</name>
    <name type="common">Bagworm moth</name>
    <name type="synonym">Eumeta japonica</name>
    <dbReference type="NCBI Taxonomy" id="151549"/>
    <lineage>
        <taxon>Eukaryota</taxon>
        <taxon>Metazoa</taxon>
        <taxon>Ecdysozoa</taxon>
        <taxon>Arthropoda</taxon>
        <taxon>Hexapoda</taxon>
        <taxon>Insecta</taxon>
        <taxon>Pterygota</taxon>
        <taxon>Neoptera</taxon>
        <taxon>Endopterygota</taxon>
        <taxon>Lepidoptera</taxon>
        <taxon>Glossata</taxon>
        <taxon>Ditrysia</taxon>
        <taxon>Tineoidea</taxon>
        <taxon>Psychidae</taxon>
        <taxon>Oiketicinae</taxon>
        <taxon>Eumeta</taxon>
    </lineage>
</organism>
<dbReference type="AlphaFoldDB" id="A0A4C1XBH3"/>